<dbReference type="KEGG" id="ksn:43587684"/>
<name>A0A5M6C231_9TREE</name>
<organism evidence="5 6">
    <name type="scientific">Kwoniella shandongensis</name>
    <dbReference type="NCBI Taxonomy" id="1734106"/>
    <lineage>
        <taxon>Eukaryota</taxon>
        <taxon>Fungi</taxon>
        <taxon>Dikarya</taxon>
        <taxon>Basidiomycota</taxon>
        <taxon>Agaricomycotina</taxon>
        <taxon>Tremellomycetes</taxon>
        <taxon>Tremellales</taxon>
        <taxon>Cryptococcaceae</taxon>
        <taxon>Kwoniella</taxon>
    </lineage>
</organism>
<keyword evidence="2" id="KW-0999">Mitochondrion inner membrane</keyword>
<dbReference type="RefSeq" id="XP_031861971.1">
    <property type="nucleotide sequence ID" value="XM_032003558.1"/>
</dbReference>
<dbReference type="AlphaFoldDB" id="A0A5M6C231"/>
<keyword evidence="3" id="KW-0496">Mitochondrion</keyword>
<reference evidence="5" key="1">
    <citation type="submission" date="2017-08" db="EMBL/GenBank/DDBJ databases">
        <authorList>
            <person name="Cuomo C."/>
            <person name="Billmyre B."/>
            <person name="Heitman J."/>
        </authorList>
    </citation>
    <scope>NUCLEOTIDE SEQUENCE</scope>
    <source>
        <strain evidence="5">CBS 12478</strain>
    </source>
</reference>
<keyword evidence="4" id="KW-0472">Membrane</keyword>
<proteinExistence type="predicted"/>
<dbReference type="GO" id="GO:0005743">
    <property type="term" value="C:mitochondrial inner membrane"/>
    <property type="evidence" value="ECO:0007669"/>
    <property type="project" value="UniProtKB-SubCell"/>
</dbReference>
<dbReference type="Proteomes" id="UP000322225">
    <property type="component" value="Chromosome 14"/>
</dbReference>
<dbReference type="InterPro" id="IPR039297">
    <property type="entry name" value="COX7a"/>
</dbReference>
<dbReference type="Pfam" id="PF02238">
    <property type="entry name" value="COX7a"/>
    <property type="match status" value="1"/>
</dbReference>
<reference evidence="5" key="2">
    <citation type="submission" date="2024-01" db="EMBL/GenBank/DDBJ databases">
        <title>Comparative genomics of Cryptococcus and Kwoniella reveals pathogenesis evolution and contrasting modes of karyotype evolution via chromosome fusion or intercentromeric recombination.</title>
        <authorList>
            <person name="Coelho M.A."/>
            <person name="David-Palma M."/>
            <person name="Shea T."/>
            <person name="Bowers K."/>
            <person name="McGinley-Smith S."/>
            <person name="Mohammad A.W."/>
            <person name="Gnirke A."/>
            <person name="Yurkov A.M."/>
            <person name="Nowrousian M."/>
            <person name="Sun S."/>
            <person name="Cuomo C.A."/>
            <person name="Heitman J."/>
        </authorList>
    </citation>
    <scope>NUCLEOTIDE SEQUENCE</scope>
    <source>
        <strain evidence="5">CBS 12478</strain>
    </source>
</reference>
<comment type="subcellular location">
    <subcellularLocation>
        <location evidence="1">Mitochondrion inner membrane</location>
    </subcellularLocation>
</comment>
<gene>
    <name evidence="5" type="ORF">CI109_107101</name>
</gene>
<protein>
    <submittedName>
        <fullName evidence="5">Uncharacterized protein</fullName>
    </submittedName>
</protein>
<evidence type="ECO:0000256" key="1">
    <source>
        <dbReference type="ARBA" id="ARBA00004273"/>
    </source>
</evidence>
<dbReference type="GeneID" id="43587684"/>
<evidence type="ECO:0000313" key="5">
    <source>
        <dbReference type="EMBL" id="WWD22608.1"/>
    </source>
</evidence>
<evidence type="ECO:0000313" key="6">
    <source>
        <dbReference type="Proteomes" id="UP000322225"/>
    </source>
</evidence>
<sequence>MEAFLSRPNKIRERQIALQSQAGKEFVYLRGPRQKLWFRAYMTLFTVSFVGANFQLLQYVRGKAKKVGEE</sequence>
<dbReference type="OrthoDB" id="5511599at2759"/>
<dbReference type="EMBL" id="CP144064">
    <property type="protein sequence ID" value="WWD22608.1"/>
    <property type="molecule type" value="Genomic_DNA"/>
</dbReference>
<evidence type="ECO:0000256" key="3">
    <source>
        <dbReference type="ARBA" id="ARBA00023128"/>
    </source>
</evidence>
<keyword evidence="6" id="KW-1185">Reference proteome</keyword>
<accession>A0A5M6C231</accession>
<evidence type="ECO:0000256" key="4">
    <source>
        <dbReference type="ARBA" id="ARBA00023136"/>
    </source>
</evidence>
<evidence type="ECO:0000256" key="2">
    <source>
        <dbReference type="ARBA" id="ARBA00022792"/>
    </source>
</evidence>